<sequence>MLIWLLLVCAGCSSDPNAGANAGGDDGATSSSDAEVRSSQPAGGFASSLSEYVDSLLKDDAKAEQKMSDTQRAMLERALEHDGEVSAADYEQAWSDYKQCMVDSGYAAPVLVKYSNGIYMQATIDGGKSTDDQRSKFSDDYDRCFTDTALYVTGVYSIQVGNPELLNDGDQSVVDCLIRSDAVDRTYTKRQYQQDKERYLQQSGDTTLDFTNVSAQSCLAANGWGINNGTVTWKPFG</sequence>
<dbReference type="AlphaFoldDB" id="A0A086ZNL1"/>
<feature type="region of interest" description="Disordered" evidence="1">
    <location>
        <begin position="20"/>
        <end position="45"/>
    </location>
</feature>
<evidence type="ECO:0000313" key="2">
    <source>
        <dbReference type="EMBL" id="KFI48111.1"/>
    </source>
</evidence>
<gene>
    <name evidence="2" type="ORF">BBIA_0246</name>
</gene>
<evidence type="ECO:0000256" key="1">
    <source>
        <dbReference type="SAM" id="MobiDB-lite"/>
    </source>
</evidence>
<dbReference type="EMBL" id="JGYN01000030">
    <property type="protein sequence ID" value="KFI48111.1"/>
    <property type="molecule type" value="Genomic_DNA"/>
</dbReference>
<protein>
    <submittedName>
        <fullName evidence="2">Uncharacterized protein</fullName>
    </submittedName>
</protein>
<name>A0A086ZNL1_9BIFI</name>
<evidence type="ECO:0000313" key="3">
    <source>
        <dbReference type="Proteomes" id="UP000029108"/>
    </source>
</evidence>
<dbReference type="OrthoDB" id="3230671at2"/>
<accession>A0A086ZNL1</accession>
<keyword evidence="3" id="KW-1185">Reference proteome</keyword>
<dbReference type="RefSeq" id="WP_033492749.1">
    <property type="nucleotide sequence ID" value="NZ_JDUU01000004.1"/>
</dbReference>
<dbReference type="Proteomes" id="UP000029108">
    <property type="component" value="Unassembled WGS sequence"/>
</dbReference>
<proteinExistence type="predicted"/>
<reference evidence="2 3" key="1">
    <citation type="submission" date="2014-03" db="EMBL/GenBank/DDBJ databases">
        <title>Genomics of Bifidobacteria.</title>
        <authorList>
            <person name="Ventura M."/>
            <person name="Milani C."/>
            <person name="Lugli G.A."/>
        </authorList>
    </citation>
    <scope>NUCLEOTIDE SEQUENCE [LARGE SCALE GENOMIC DNA]</scope>
    <source>
        <strain evidence="2 3">DSM 23969</strain>
    </source>
</reference>
<dbReference type="eggNOG" id="ENOG5031QKG">
    <property type="taxonomic scope" value="Bacteria"/>
</dbReference>
<comment type="caution">
    <text evidence="2">The sequence shown here is derived from an EMBL/GenBank/DDBJ whole genome shotgun (WGS) entry which is preliminary data.</text>
</comment>
<organism evidence="2 3">
    <name type="scientific">Bifidobacterium biavatii DSM 23969</name>
    <dbReference type="NCBI Taxonomy" id="1437608"/>
    <lineage>
        <taxon>Bacteria</taxon>
        <taxon>Bacillati</taxon>
        <taxon>Actinomycetota</taxon>
        <taxon>Actinomycetes</taxon>
        <taxon>Bifidobacteriales</taxon>
        <taxon>Bifidobacteriaceae</taxon>
        <taxon>Bifidobacterium</taxon>
    </lineage>
</organism>